<dbReference type="EMBL" id="JAEQMG010000041">
    <property type="protein sequence ID" value="MBK6087782.1"/>
    <property type="molecule type" value="Genomic_DNA"/>
</dbReference>
<dbReference type="AlphaFoldDB" id="A0A934TYJ7"/>
<evidence type="ECO:0000313" key="1">
    <source>
        <dbReference type="EMBL" id="MBK6087782.1"/>
    </source>
</evidence>
<evidence type="ECO:0000313" key="2">
    <source>
        <dbReference type="Proteomes" id="UP000633365"/>
    </source>
</evidence>
<dbReference type="Proteomes" id="UP000633365">
    <property type="component" value="Unassembled WGS sequence"/>
</dbReference>
<dbReference type="InterPro" id="IPR014198">
    <property type="entry name" value="Spore_III_AB"/>
</dbReference>
<sequence length="155" mass="17980">MIKLILCIVILFCGAVIGIHLSQRLSRRKDVLTQFEVLFHTAMIRMEYNAGDLCEVFSDNFAGFSFEHSIPFDIQWHRFIDGFSYMLSKEDIGMLTSFVKDLGTADRESQRQHICLYGELLREHIREAQDEIEKKAKMYRIIPLSVGMVISLMVI</sequence>
<comment type="caution">
    <text evidence="1">The sequence shown here is derived from an EMBL/GenBank/DDBJ whole genome shotgun (WGS) entry which is preliminary data.</text>
</comment>
<keyword evidence="2" id="KW-1185">Reference proteome</keyword>
<dbReference type="Pfam" id="PF09548">
    <property type="entry name" value="Spore_III_AB"/>
    <property type="match status" value="1"/>
</dbReference>
<gene>
    <name evidence="1" type="ORF">JKK62_03785</name>
</gene>
<proteinExistence type="predicted"/>
<reference evidence="1" key="1">
    <citation type="submission" date="2021-01" db="EMBL/GenBank/DDBJ databases">
        <title>Genome public.</title>
        <authorList>
            <person name="Liu C."/>
            <person name="Sun Q."/>
        </authorList>
    </citation>
    <scope>NUCLEOTIDE SEQUENCE</scope>
    <source>
        <strain evidence="1">M6</strain>
    </source>
</reference>
<organism evidence="1 2">
    <name type="scientific">Ruminococcus difficilis</name>
    <dbReference type="NCBI Taxonomy" id="2763069"/>
    <lineage>
        <taxon>Bacteria</taxon>
        <taxon>Bacillati</taxon>
        <taxon>Bacillota</taxon>
        <taxon>Clostridia</taxon>
        <taxon>Eubacteriales</taxon>
        <taxon>Oscillospiraceae</taxon>
        <taxon>Ruminococcus</taxon>
    </lineage>
</organism>
<name>A0A934TYJ7_9FIRM</name>
<protein>
    <submittedName>
        <fullName evidence="1">Stage III sporulation protein AB</fullName>
    </submittedName>
</protein>
<accession>A0A934TYJ7</accession>